<keyword evidence="3" id="KW-1185">Reference proteome</keyword>
<dbReference type="Proteomes" id="UP000886520">
    <property type="component" value="Chromosome 22"/>
</dbReference>
<dbReference type="AlphaFoldDB" id="A0A9D4U5Y7"/>
<evidence type="ECO:0000256" key="1">
    <source>
        <dbReference type="SAM" id="MobiDB-lite"/>
    </source>
</evidence>
<comment type="caution">
    <text evidence="2">The sequence shown here is derived from an EMBL/GenBank/DDBJ whole genome shotgun (WGS) entry which is preliminary data.</text>
</comment>
<gene>
    <name evidence="2" type="ORF">GOP47_0022748</name>
</gene>
<organism evidence="2 3">
    <name type="scientific">Adiantum capillus-veneris</name>
    <name type="common">Maidenhair fern</name>
    <dbReference type="NCBI Taxonomy" id="13818"/>
    <lineage>
        <taxon>Eukaryota</taxon>
        <taxon>Viridiplantae</taxon>
        <taxon>Streptophyta</taxon>
        <taxon>Embryophyta</taxon>
        <taxon>Tracheophyta</taxon>
        <taxon>Polypodiopsida</taxon>
        <taxon>Polypodiidae</taxon>
        <taxon>Polypodiales</taxon>
        <taxon>Pteridineae</taxon>
        <taxon>Pteridaceae</taxon>
        <taxon>Vittarioideae</taxon>
        <taxon>Adiantum</taxon>
    </lineage>
</organism>
<evidence type="ECO:0000313" key="2">
    <source>
        <dbReference type="EMBL" id="KAI5062209.1"/>
    </source>
</evidence>
<protein>
    <submittedName>
        <fullName evidence="2">Uncharacterized protein</fullName>
    </submittedName>
</protein>
<name>A0A9D4U5Y7_ADICA</name>
<feature type="region of interest" description="Disordered" evidence="1">
    <location>
        <begin position="1"/>
        <end position="22"/>
    </location>
</feature>
<dbReference type="OrthoDB" id="248495at2759"/>
<proteinExistence type="predicted"/>
<feature type="compositionally biased region" description="Polar residues" evidence="1">
    <location>
        <begin position="1"/>
        <end position="11"/>
    </location>
</feature>
<accession>A0A9D4U5Y7</accession>
<evidence type="ECO:0000313" key="3">
    <source>
        <dbReference type="Proteomes" id="UP000886520"/>
    </source>
</evidence>
<dbReference type="Gene3D" id="1.10.510.10">
    <property type="entry name" value="Transferase(Phosphotransferase) domain 1"/>
    <property type="match status" value="1"/>
</dbReference>
<sequence length="123" mass="13672">MRTMSRHSQPFKSGAAVGHRDPETPLPMGILHSFARASFGRAWKMHVYDDCNIMLCAYGEHGTLQGVINSYLAIDQKMDELLSQDSPQEVPTAGESFSAGYLMLRAVKRTHHSASYEDISRAT</sequence>
<dbReference type="EMBL" id="JABFUD020000022">
    <property type="protein sequence ID" value="KAI5062209.1"/>
    <property type="molecule type" value="Genomic_DNA"/>
</dbReference>
<reference evidence="2" key="1">
    <citation type="submission" date="2021-01" db="EMBL/GenBank/DDBJ databases">
        <title>Adiantum capillus-veneris genome.</title>
        <authorList>
            <person name="Fang Y."/>
            <person name="Liao Q."/>
        </authorList>
    </citation>
    <scope>NUCLEOTIDE SEQUENCE</scope>
    <source>
        <strain evidence="2">H3</strain>
        <tissue evidence="2">Leaf</tissue>
    </source>
</reference>